<comment type="similarity">
    <text evidence="2 7">Belongs to the phytoene/squalene synthase family.</text>
</comment>
<dbReference type="EC" id="2.5.1.21" evidence="3 7"/>
<dbReference type="PANTHER" id="PTHR11626:SF2">
    <property type="entry name" value="SQUALENE SYNTHASE"/>
    <property type="match status" value="1"/>
</dbReference>
<name>A0A7S0X6W3_9CHLO</name>
<comment type="cofactor">
    <cofactor evidence="1 7">
        <name>Mg(2+)</name>
        <dbReference type="ChEBI" id="CHEBI:18420"/>
    </cofactor>
</comment>
<comment type="catalytic activity">
    <reaction evidence="7">
        <text>2 (2E,6E)-farnesyl diphosphate + NADPH + H(+) = squalene + 2 diphosphate + NADP(+)</text>
        <dbReference type="Rhea" id="RHEA:32295"/>
        <dbReference type="ChEBI" id="CHEBI:15378"/>
        <dbReference type="ChEBI" id="CHEBI:15440"/>
        <dbReference type="ChEBI" id="CHEBI:33019"/>
        <dbReference type="ChEBI" id="CHEBI:57783"/>
        <dbReference type="ChEBI" id="CHEBI:58349"/>
        <dbReference type="ChEBI" id="CHEBI:175763"/>
        <dbReference type="EC" id="2.5.1.21"/>
    </reaction>
</comment>
<comment type="function">
    <text evidence="7">Catalyzes the condensation of 2 farnesyl pyrophosphate (FPP) moieties to form squalene.</text>
</comment>
<sequence>MGALALILKNPGDLVPLVKVKMMADKAKKLPKEPNLAFCYDMLNKVSRSFAIVIQQLPHELQDAVCIFYLVLRALDTVEDDMSIPEDVKCPELEAFWKKIFDPEYTYPCGEKHYKVLMDEYPKVTAVFLGLKKEYRDVIADITKRMGAGMSSFIKREVESLKDWDEYCHYVAGLVGIGLSNLWAGSMLEDKRFAEMEDLSNSMGLFLQKTNIIRDYLEDIVEEPAPRMFWPKCVWSKYGDSLDVFKEPENREAAVHCMNHLITIALEHGVDSLEYMTRLKNVEVFRFCAIPQVMAIATLAECYGNGKVFEGVVKIRRGLSARILLTTLDKFDVAKAFKDFGAVIARKVKEESDPSAKATLKNLAKIEKRCDEIFASDTAGFSKKFDDELPVTIRMFIWCITAGYVAHSFHLGNVRETLGLAPASTGNAILDNLEKFASVLCCLAATIFLITGQMF</sequence>
<dbReference type="GO" id="GO:0016126">
    <property type="term" value="P:sterol biosynthetic process"/>
    <property type="evidence" value="ECO:0007669"/>
    <property type="project" value="UniProtKB-ARBA"/>
</dbReference>
<dbReference type="InterPro" id="IPR019845">
    <property type="entry name" value="Squalene/phytoene_synthase_CS"/>
</dbReference>
<dbReference type="PROSITE" id="PS01044">
    <property type="entry name" value="SQUALEN_PHYTOEN_SYN_1"/>
    <property type="match status" value="1"/>
</dbReference>
<evidence type="ECO:0000256" key="5">
    <source>
        <dbReference type="ARBA" id="ARBA00022723"/>
    </source>
</evidence>
<evidence type="ECO:0000313" key="8">
    <source>
        <dbReference type="EMBL" id="CAD8702606.1"/>
    </source>
</evidence>
<dbReference type="GO" id="GO:0005789">
    <property type="term" value="C:endoplasmic reticulum membrane"/>
    <property type="evidence" value="ECO:0007669"/>
    <property type="project" value="TreeGrafter"/>
</dbReference>
<dbReference type="EMBL" id="HBFC01009134">
    <property type="protein sequence ID" value="CAD8702606.1"/>
    <property type="molecule type" value="Transcribed_RNA"/>
</dbReference>
<dbReference type="NCBIfam" id="TIGR01559">
    <property type="entry name" value="squal_synth"/>
    <property type="match status" value="1"/>
</dbReference>
<gene>
    <name evidence="8" type="ORF">MANT1106_LOCUS5288</name>
</gene>
<dbReference type="GO" id="GO:0055056">
    <property type="term" value="F:D-glucose transmembrane transporter activity"/>
    <property type="evidence" value="ECO:0007669"/>
    <property type="project" value="UniProtKB-UniRule"/>
</dbReference>
<dbReference type="Gene3D" id="1.10.600.10">
    <property type="entry name" value="Farnesyl Diphosphate Synthase"/>
    <property type="match status" value="1"/>
</dbReference>
<reference evidence="8" key="1">
    <citation type="submission" date="2021-01" db="EMBL/GenBank/DDBJ databases">
        <authorList>
            <person name="Corre E."/>
            <person name="Pelletier E."/>
            <person name="Niang G."/>
            <person name="Scheremetjew M."/>
            <person name="Finn R."/>
            <person name="Kale V."/>
            <person name="Holt S."/>
            <person name="Cochrane G."/>
            <person name="Meng A."/>
            <person name="Brown T."/>
            <person name="Cohen L."/>
        </authorList>
    </citation>
    <scope>NUCLEOTIDE SEQUENCE</scope>
    <source>
        <strain evidence="8">SL-175</strain>
    </source>
</reference>
<dbReference type="SUPFAM" id="SSF48576">
    <property type="entry name" value="Terpenoid synthases"/>
    <property type="match status" value="1"/>
</dbReference>
<evidence type="ECO:0000256" key="1">
    <source>
        <dbReference type="ARBA" id="ARBA00001946"/>
    </source>
</evidence>
<dbReference type="InterPro" id="IPR006449">
    <property type="entry name" value="Squal_synth-like"/>
</dbReference>
<dbReference type="CDD" id="cd00683">
    <property type="entry name" value="Trans_IPPS_HH"/>
    <property type="match status" value="1"/>
</dbReference>
<dbReference type="InterPro" id="IPR033904">
    <property type="entry name" value="Trans_IPPS_HH"/>
</dbReference>
<dbReference type="FunFam" id="1.10.600.10:FF:000023">
    <property type="entry name" value="Squalene synthase"/>
    <property type="match status" value="1"/>
</dbReference>
<dbReference type="PANTHER" id="PTHR11626">
    <property type="entry name" value="FARNESYL-DIPHOSPHATE FARNESYLTRANSFERASE"/>
    <property type="match status" value="1"/>
</dbReference>
<evidence type="ECO:0000256" key="7">
    <source>
        <dbReference type="RuleBase" id="RU368088"/>
    </source>
</evidence>
<dbReference type="GO" id="GO:0051996">
    <property type="term" value="F:squalene synthase [NAD(P)H] activity"/>
    <property type="evidence" value="ECO:0007669"/>
    <property type="project" value="UniProtKB-UniRule"/>
</dbReference>
<keyword evidence="6" id="KW-0460">Magnesium</keyword>
<dbReference type="InterPro" id="IPR008949">
    <property type="entry name" value="Isoprenoid_synthase_dom_sf"/>
</dbReference>
<evidence type="ECO:0000256" key="3">
    <source>
        <dbReference type="ARBA" id="ARBA00012373"/>
    </source>
</evidence>
<dbReference type="GO" id="GO:0046872">
    <property type="term" value="F:metal ion binding"/>
    <property type="evidence" value="ECO:0007669"/>
    <property type="project" value="UniProtKB-KW"/>
</dbReference>
<dbReference type="GO" id="GO:0045338">
    <property type="term" value="P:farnesyl diphosphate metabolic process"/>
    <property type="evidence" value="ECO:0007669"/>
    <property type="project" value="InterPro"/>
</dbReference>
<dbReference type="SFLD" id="SFLDS00005">
    <property type="entry name" value="Isoprenoid_Synthase_Type_I"/>
    <property type="match status" value="1"/>
</dbReference>
<dbReference type="InterPro" id="IPR044844">
    <property type="entry name" value="Trans_IPPS_euk-type"/>
</dbReference>
<organism evidence="8">
    <name type="scientific">Mantoniella antarctica</name>
    <dbReference type="NCBI Taxonomy" id="81844"/>
    <lineage>
        <taxon>Eukaryota</taxon>
        <taxon>Viridiplantae</taxon>
        <taxon>Chlorophyta</taxon>
        <taxon>Mamiellophyceae</taxon>
        <taxon>Mamiellales</taxon>
        <taxon>Mamiellaceae</taxon>
        <taxon>Mantoniella</taxon>
    </lineage>
</organism>
<dbReference type="PROSITE" id="PS01045">
    <property type="entry name" value="SQUALEN_PHYTOEN_SYN_2"/>
    <property type="match status" value="1"/>
</dbReference>
<protein>
    <recommendedName>
        <fullName evidence="3 7">Squalene synthase</fullName>
        <ecNumber evidence="3 7">2.5.1.21</ecNumber>
    </recommendedName>
</protein>
<evidence type="ECO:0000256" key="2">
    <source>
        <dbReference type="ARBA" id="ARBA00006251"/>
    </source>
</evidence>
<dbReference type="Pfam" id="PF00494">
    <property type="entry name" value="SQS_PSY"/>
    <property type="match status" value="1"/>
</dbReference>
<keyword evidence="5" id="KW-0479">Metal-binding</keyword>
<keyword evidence="4 7" id="KW-0808">Transferase</keyword>
<evidence type="ECO:0000256" key="4">
    <source>
        <dbReference type="ARBA" id="ARBA00022679"/>
    </source>
</evidence>
<comment type="catalytic activity">
    <reaction evidence="7">
        <text>2 (2E,6E)-farnesyl diphosphate + NADH + H(+) = squalene + 2 diphosphate + NAD(+)</text>
        <dbReference type="Rhea" id="RHEA:32299"/>
        <dbReference type="ChEBI" id="CHEBI:15378"/>
        <dbReference type="ChEBI" id="CHEBI:15440"/>
        <dbReference type="ChEBI" id="CHEBI:33019"/>
        <dbReference type="ChEBI" id="CHEBI:57540"/>
        <dbReference type="ChEBI" id="CHEBI:57945"/>
        <dbReference type="ChEBI" id="CHEBI:175763"/>
        <dbReference type="EC" id="2.5.1.21"/>
    </reaction>
</comment>
<accession>A0A7S0X6W3</accession>
<dbReference type="AlphaFoldDB" id="A0A7S0X6W3"/>
<evidence type="ECO:0000256" key="6">
    <source>
        <dbReference type="ARBA" id="ARBA00022842"/>
    </source>
</evidence>
<dbReference type="SFLD" id="SFLDG01018">
    <property type="entry name" value="Squalene/Phytoene_Synthase_Lik"/>
    <property type="match status" value="1"/>
</dbReference>
<dbReference type="InterPro" id="IPR002060">
    <property type="entry name" value="Squ/phyt_synthse"/>
</dbReference>
<proteinExistence type="inferred from homology"/>